<dbReference type="Proteomes" id="UP001307889">
    <property type="component" value="Chromosome 16"/>
</dbReference>
<evidence type="ECO:0000313" key="1">
    <source>
        <dbReference type="EMBL" id="BET03355.1"/>
    </source>
</evidence>
<keyword evidence="2" id="KW-1185">Reference proteome</keyword>
<organism evidence="1 2">
    <name type="scientific">Nesidiocoris tenuis</name>
    <dbReference type="NCBI Taxonomy" id="355587"/>
    <lineage>
        <taxon>Eukaryota</taxon>
        <taxon>Metazoa</taxon>
        <taxon>Ecdysozoa</taxon>
        <taxon>Arthropoda</taxon>
        <taxon>Hexapoda</taxon>
        <taxon>Insecta</taxon>
        <taxon>Pterygota</taxon>
        <taxon>Neoptera</taxon>
        <taxon>Paraneoptera</taxon>
        <taxon>Hemiptera</taxon>
        <taxon>Heteroptera</taxon>
        <taxon>Panheteroptera</taxon>
        <taxon>Cimicomorpha</taxon>
        <taxon>Miridae</taxon>
        <taxon>Dicyphina</taxon>
        <taxon>Nesidiocoris</taxon>
    </lineage>
</organism>
<sequence length="139" mass="15100">MKLLILSYEGRINPDYPPGASNRVGDICCTWGYTSRVRNRRTASINRAGRVVLPSQPNICPPGSVPGQKWEKGDFGKGAQIRTRGRGSSRFEPCPCGIVTLKGENADDVVAGSGSSTVQYCRQLSALDPFRPLFGVTRK</sequence>
<gene>
    <name evidence="1" type="ORF">NTJ_16173</name>
</gene>
<accession>A0ABN7BH94</accession>
<name>A0ABN7BH94_9HEMI</name>
<evidence type="ECO:0000313" key="2">
    <source>
        <dbReference type="Proteomes" id="UP001307889"/>
    </source>
</evidence>
<dbReference type="EMBL" id="AP028924">
    <property type="protein sequence ID" value="BET03355.1"/>
    <property type="molecule type" value="Genomic_DNA"/>
</dbReference>
<reference evidence="1 2" key="1">
    <citation type="submission" date="2023-09" db="EMBL/GenBank/DDBJ databases">
        <title>Nesidiocoris tenuis whole genome shotgun sequence.</title>
        <authorList>
            <person name="Shibata T."/>
            <person name="Shimoda M."/>
            <person name="Kobayashi T."/>
            <person name="Uehara T."/>
        </authorList>
    </citation>
    <scope>NUCLEOTIDE SEQUENCE [LARGE SCALE GENOMIC DNA]</scope>
    <source>
        <strain evidence="1 2">Japan</strain>
    </source>
</reference>
<proteinExistence type="predicted"/>
<protein>
    <submittedName>
        <fullName evidence="1">Uncharacterized protein</fullName>
    </submittedName>
</protein>